<name>A0A9Q3ILQ8_9BASI</name>
<evidence type="ECO:0000313" key="2">
    <source>
        <dbReference type="Proteomes" id="UP000765509"/>
    </source>
</evidence>
<dbReference type="AlphaFoldDB" id="A0A9Q3ILQ8"/>
<dbReference type="Proteomes" id="UP000765509">
    <property type="component" value="Unassembled WGS sequence"/>
</dbReference>
<accession>A0A9Q3ILQ8</accession>
<gene>
    <name evidence="1" type="ORF">O181_083309</name>
</gene>
<reference evidence="1" key="1">
    <citation type="submission" date="2021-03" db="EMBL/GenBank/DDBJ databases">
        <title>Draft genome sequence of rust myrtle Austropuccinia psidii MF-1, a brazilian biotype.</title>
        <authorList>
            <person name="Quecine M.C."/>
            <person name="Pachon D.M.R."/>
            <person name="Bonatelli M.L."/>
            <person name="Correr F.H."/>
            <person name="Franceschini L.M."/>
            <person name="Leite T.F."/>
            <person name="Margarido G.R.A."/>
            <person name="Almeida C.A."/>
            <person name="Ferrarezi J.A."/>
            <person name="Labate C.A."/>
        </authorList>
    </citation>
    <scope>NUCLEOTIDE SEQUENCE</scope>
    <source>
        <strain evidence="1">MF-1</strain>
    </source>
</reference>
<dbReference type="EMBL" id="AVOT02048366">
    <property type="protein sequence ID" value="MBW0543594.1"/>
    <property type="molecule type" value="Genomic_DNA"/>
</dbReference>
<protein>
    <submittedName>
        <fullName evidence="1">Uncharacterized protein</fullName>
    </submittedName>
</protein>
<sequence length="144" mass="16383">MVSSHELGIEVESLAHGSNPECEHRFILNIYNLSKPDTFVIAFISAQPPSSKKPNFKSYEKEKTVEPCAPTEDSGQDGIIFSGEVEIIFKEQFVSNLAQKIPRLEKIQNDSKMSYYVRQKIAEEMSLLKMDLNHDSINNSIQKF</sequence>
<evidence type="ECO:0000313" key="1">
    <source>
        <dbReference type="EMBL" id="MBW0543594.1"/>
    </source>
</evidence>
<dbReference type="OrthoDB" id="2518251at2759"/>
<keyword evidence="2" id="KW-1185">Reference proteome</keyword>
<comment type="caution">
    <text evidence="1">The sequence shown here is derived from an EMBL/GenBank/DDBJ whole genome shotgun (WGS) entry which is preliminary data.</text>
</comment>
<proteinExistence type="predicted"/>
<organism evidence="1 2">
    <name type="scientific">Austropuccinia psidii MF-1</name>
    <dbReference type="NCBI Taxonomy" id="1389203"/>
    <lineage>
        <taxon>Eukaryota</taxon>
        <taxon>Fungi</taxon>
        <taxon>Dikarya</taxon>
        <taxon>Basidiomycota</taxon>
        <taxon>Pucciniomycotina</taxon>
        <taxon>Pucciniomycetes</taxon>
        <taxon>Pucciniales</taxon>
        <taxon>Sphaerophragmiaceae</taxon>
        <taxon>Austropuccinia</taxon>
    </lineage>
</organism>